<evidence type="ECO:0000313" key="1">
    <source>
        <dbReference type="EMBL" id="ROQ29930.1"/>
    </source>
</evidence>
<dbReference type="Proteomes" id="UP000268033">
    <property type="component" value="Unassembled WGS sequence"/>
</dbReference>
<name>A0A3N1PT70_9GAMM</name>
<sequence length="416" mass="43916">MAYDKVQFITYNLDTSAAPAALGEARQNIDARLALLSRALNQAAANTGSPPDESLKVLVTPQQFLGCYSLADAAYALHSVQQLLAAPCWQHWALVISLQAKSESAAPMTLCLVQLGAAVALGQEQIAQYLTAWQGGRDLSASQRLGQGYLLAKRAGEGLNPATGATFNLAEIQWGLELADDGGKRRAPLPAALPGQPGVQLQLALSCGLDFRPQPLAVLEGGLVCHCDGAGFGSGLWRLENGAASALSGQAPEPVSDAPIELGSPLASLPVSSLYPKGAGKLRAFTPQPLPPAAPAPGQVQTFNWQVSEQAKLDLTLFYDQDGQFLCAQCQAALPGVNLAERPYRLPLNLCIRDSQGQPVVLKLRLQSCNGLQDLAINCNLDLPHFKFSGIAMVFCSTLRGDAPAPITAWKESGFV</sequence>
<dbReference type="EMBL" id="RJUL01000002">
    <property type="protein sequence ID" value="ROQ29930.1"/>
    <property type="molecule type" value="Genomic_DNA"/>
</dbReference>
<organism evidence="1 2">
    <name type="scientific">Gallaecimonas pentaromativorans</name>
    <dbReference type="NCBI Taxonomy" id="584787"/>
    <lineage>
        <taxon>Bacteria</taxon>
        <taxon>Pseudomonadati</taxon>
        <taxon>Pseudomonadota</taxon>
        <taxon>Gammaproteobacteria</taxon>
        <taxon>Enterobacterales</taxon>
        <taxon>Gallaecimonadaceae</taxon>
        <taxon>Gallaecimonas</taxon>
    </lineage>
</organism>
<protein>
    <submittedName>
        <fullName evidence="1">Uncharacterized protein</fullName>
    </submittedName>
</protein>
<proteinExistence type="predicted"/>
<gene>
    <name evidence="1" type="ORF">EDC28_102305</name>
</gene>
<comment type="caution">
    <text evidence="1">The sequence shown here is derived from an EMBL/GenBank/DDBJ whole genome shotgun (WGS) entry which is preliminary data.</text>
</comment>
<evidence type="ECO:0000313" key="2">
    <source>
        <dbReference type="Proteomes" id="UP000268033"/>
    </source>
</evidence>
<reference evidence="1 2" key="1">
    <citation type="submission" date="2018-11" db="EMBL/GenBank/DDBJ databases">
        <title>Genomic Encyclopedia of Type Strains, Phase IV (KMG-IV): sequencing the most valuable type-strain genomes for metagenomic binning, comparative biology and taxonomic classification.</title>
        <authorList>
            <person name="Goeker M."/>
        </authorList>
    </citation>
    <scope>NUCLEOTIDE SEQUENCE [LARGE SCALE GENOMIC DNA]</scope>
    <source>
        <strain evidence="1 2">DSM 21945</strain>
    </source>
</reference>
<keyword evidence="2" id="KW-1185">Reference proteome</keyword>
<dbReference type="RefSeq" id="WP_123420781.1">
    <property type="nucleotide sequence ID" value="NZ_RJUL01000002.1"/>
</dbReference>
<dbReference type="STRING" id="584787.GCA_001247655_03250"/>
<accession>A0A3N1PT70</accession>
<dbReference type="AlphaFoldDB" id="A0A3N1PT70"/>